<dbReference type="RefSeq" id="WP_192863202.1">
    <property type="nucleotide sequence ID" value="NZ_JADAQT010000088.1"/>
</dbReference>
<protein>
    <submittedName>
        <fullName evidence="1">Uncharacterized protein</fullName>
    </submittedName>
</protein>
<evidence type="ECO:0000313" key="2">
    <source>
        <dbReference type="Proteomes" id="UP000625527"/>
    </source>
</evidence>
<accession>A0ABR9N068</accession>
<sequence length="122" mass="13142">MTAITRLNATCEHAATRGNGTLDFTVHLLAEDSDGHVHTVIDDRGFSVLTQPPGPDPWSGLTASSLSAEVKTTLLPDDDSPEHLDWDLVVSRLTDIGVPTTPDALRNVPYDVTLSAAIRKRL</sequence>
<gene>
    <name evidence="1" type="ORF">IHE71_13065</name>
</gene>
<dbReference type="Proteomes" id="UP000625527">
    <property type="component" value="Unassembled WGS sequence"/>
</dbReference>
<proteinExistence type="predicted"/>
<organism evidence="1 2">
    <name type="scientific">Myceligenerans pegani</name>
    <dbReference type="NCBI Taxonomy" id="2776917"/>
    <lineage>
        <taxon>Bacteria</taxon>
        <taxon>Bacillati</taxon>
        <taxon>Actinomycetota</taxon>
        <taxon>Actinomycetes</taxon>
        <taxon>Micrococcales</taxon>
        <taxon>Promicromonosporaceae</taxon>
        <taxon>Myceligenerans</taxon>
    </lineage>
</organism>
<name>A0ABR9N068_9MICO</name>
<reference evidence="1 2" key="1">
    <citation type="submission" date="2020-10" db="EMBL/GenBank/DDBJ databases">
        <title>Myceligenerans pegani sp. nov., an endophytic actinomycete isolated from Peganum harmala L. in Xinjiang, China.</title>
        <authorList>
            <person name="Xin L."/>
        </authorList>
    </citation>
    <scope>NUCLEOTIDE SEQUENCE [LARGE SCALE GENOMIC DNA]</scope>
    <source>
        <strain evidence="1 2">TRM65318</strain>
    </source>
</reference>
<comment type="caution">
    <text evidence="1">The sequence shown here is derived from an EMBL/GenBank/DDBJ whole genome shotgun (WGS) entry which is preliminary data.</text>
</comment>
<evidence type="ECO:0000313" key="1">
    <source>
        <dbReference type="EMBL" id="MBE1876636.1"/>
    </source>
</evidence>
<keyword evidence="2" id="KW-1185">Reference proteome</keyword>
<dbReference type="EMBL" id="JADAQT010000088">
    <property type="protein sequence ID" value="MBE1876636.1"/>
    <property type="molecule type" value="Genomic_DNA"/>
</dbReference>